<keyword evidence="3" id="KW-0143">Chaperone</keyword>
<evidence type="ECO:0000256" key="1">
    <source>
        <dbReference type="ARBA" id="ARBA00022741"/>
    </source>
</evidence>
<keyword evidence="2" id="KW-0378">Hydrolase</keyword>
<evidence type="ECO:0000256" key="3">
    <source>
        <dbReference type="ARBA" id="ARBA00023186"/>
    </source>
</evidence>
<dbReference type="PANTHER" id="PTHR13748">
    <property type="entry name" value="COBW-RELATED"/>
    <property type="match status" value="1"/>
</dbReference>
<dbReference type="SUPFAM" id="SSF52540">
    <property type="entry name" value="P-loop containing nucleoside triphosphate hydrolases"/>
    <property type="match status" value="1"/>
</dbReference>
<organism evidence="7 8">
    <name type="scientific">Metaclostridioides mangenotii</name>
    <dbReference type="NCBI Taxonomy" id="1540"/>
    <lineage>
        <taxon>Bacteria</taxon>
        <taxon>Bacillati</taxon>
        <taxon>Bacillota</taxon>
        <taxon>Clostridia</taxon>
        <taxon>Peptostreptococcales</taxon>
        <taxon>Peptostreptococcaceae</taxon>
        <taxon>Metaclostridioides</taxon>
    </lineage>
</organism>
<dbReference type="Gene3D" id="3.30.1220.10">
    <property type="entry name" value="CobW-like, C-terminal domain"/>
    <property type="match status" value="1"/>
</dbReference>
<evidence type="ECO:0000256" key="4">
    <source>
        <dbReference type="ARBA" id="ARBA00034320"/>
    </source>
</evidence>
<dbReference type="InterPro" id="IPR003495">
    <property type="entry name" value="CobW/HypB/UreG_nucleotide-bd"/>
</dbReference>
<dbReference type="Pfam" id="PF02492">
    <property type="entry name" value="cobW"/>
    <property type="match status" value="1"/>
</dbReference>
<sequence>MTKIHVISGFLGSGKTTLIKKLIEKLDGKKVIIENEFGEVGIDGEIIGRESYDVVELAQGCICCSMKTDFEEAILSILKDLDPDHIIIEPTGIGMLSHVLSILKYKEIRDKCMVMSPITLVDTLDYFEQLDNFGGFFTDQIGNAGTIVFSKVQLIEDGNIDKIVDSVRELNKNAEIISCDWDNFDEVNYNSLTNVQYDLDEMYTSFIENSNEISEGIYSISVKEPKRFSKSELEQMLANISNDEYGIVIRAKGFITGNDGDFEFSYVNGRYTITKNILSNSERICVIGKNLDENNIFKLLLNQGRENYG</sequence>
<dbReference type="InterPro" id="IPR011629">
    <property type="entry name" value="CobW-like_C"/>
</dbReference>
<dbReference type="InterPro" id="IPR051316">
    <property type="entry name" value="Zinc-reg_GTPase_activator"/>
</dbReference>
<comment type="caution">
    <text evidence="7">The sequence shown here is derived from an EMBL/GenBank/DDBJ whole genome shotgun (WGS) entry which is preliminary data.</text>
</comment>
<dbReference type="Pfam" id="PF07683">
    <property type="entry name" value="CobW_C"/>
    <property type="match status" value="1"/>
</dbReference>
<dbReference type="Gene3D" id="3.40.50.300">
    <property type="entry name" value="P-loop containing nucleotide triphosphate hydrolases"/>
    <property type="match status" value="1"/>
</dbReference>
<comment type="similarity">
    <text evidence="4">Belongs to the SIMIBI class G3E GTPase family. ZNG1 subfamily.</text>
</comment>
<dbReference type="SUPFAM" id="SSF90002">
    <property type="entry name" value="Hypothetical protein YjiA, C-terminal domain"/>
    <property type="match status" value="1"/>
</dbReference>
<evidence type="ECO:0000313" key="8">
    <source>
        <dbReference type="Proteomes" id="UP000767291"/>
    </source>
</evidence>
<evidence type="ECO:0000256" key="5">
    <source>
        <dbReference type="ARBA" id="ARBA00049117"/>
    </source>
</evidence>
<feature type="domain" description="CobW C-terminal" evidence="6">
    <location>
        <begin position="217"/>
        <end position="304"/>
    </location>
</feature>
<name>A0ABS4EA79_9FIRM</name>
<dbReference type="PANTHER" id="PTHR13748:SF62">
    <property type="entry name" value="COBW DOMAIN-CONTAINING PROTEIN"/>
    <property type="match status" value="1"/>
</dbReference>
<protein>
    <submittedName>
        <fullName evidence="7">G3E family GTPase</fullName>
    </submittedName>
</protein>
<gene>
    <name evidence="7" type="ORF">J2Z43_001243</name>
</gene>
<dbReference type="SMART" id="SM00833">
    <property type="entry name" value="CobW_C"/>
    <property type="match status" value="1"/>
</dbReference>
<accession>A0ABS4EA79</accession>
<dbReference type="EMBL" id="JAGGJX010000001">
    <property type="protein sequence ID" value="MBP1854853.1"/>
    <property type="molecule type" value="Genomic_DNA"/>
</dbReference>
<dbReference type="Proteomes" id="UP000767291">
    <property type="component" value="Unassembled WGS sequence"/>
</dbReference>
<reference evidence="7 8" key="1">
    <citation type="submission" date="2021-03" db="EMBL/GenBank/DDBJ databases">
        <title>Genomic Encyclopedia of Type Strains, Phase IV (KMG-IV): sequencing the most valuable type-strain genomes for metagenomic binning, comparative biology and taxonomic classification.</title>
        <authorList>
            <person name="Goeker M."/>
        </authorList>
    </citation>
    <scope>NUCLEOTIDE SEQUENCE [LARGE SCALE GENOMIC DNA]</scope>
    <source>
        <strain evidence="7 8">DSM 1289</strain>
    </source>
</reference>
<evidence type="ECO:0000259" key="6">
    <source>
        <dbReference type="SMART" id="SM00833"/>
    </source>
</evidence>
<keyword evidence="8" id="KW-1185">Reference proteome</keyword>
<proteinExistence type="inferred from homology"/>
<dbReference type="RefSeq" id="WP_209456291.1">
    <property type="nucleotide sequence ID" value="NZ_BAAACS010000013.1"/>
</dbReference>
<dbReference type="InterPro" id="IPR027417">
    <property type="entry name" value="P-loop_NTPase"/>
</dbReference>
<dbReference type="InterPro" id="IPR036627">
    <property type="entry name" value="CobW-likC_sf"/>
</dbReference>
<evidence type="ECO:0000313" key="7">
    <source>
        <dbReference type="EMBL" id="MBP1854853.1"/>
    </source>
</evidence>
<evidence type="ECO:0000256" key="2">
    <source>
        <dbReference type="ARBA" id="ARBA00022801"/>
    </source>
</evidence>
<comment type="catalytic activity">
    <reaction evidence="5">
        <text>GTP + H2O = GDP + phosphate + H(+)</text>
        <dbReference type="Rhea" id="RHEA:19669"/>
        <dbReference type="ChEBI" id="CHEBI:15377"/>
        <dbReference type="ChEBI" id="CHEBI:15378"/>
        <dbReference type="ChEBI" id="CHEBI:37565"/>
        <dbReference type="ChEBI" id="CHEBI:43474"/>
        <dbReference type="ChEBI" id="CHEBI:58189"/>
    </reaction>
    <physiologicalReaction direction="left-to-right" evidence="5">
        <dbReference type="Rhea" id="RHEA:19670"/>
    </physiologicalReaction>
</comment>
<dbReference type="CDD" id="cd03112">
    <property type="entry name" value="CobW-like"/>
    <property type="match status" value="1"/>
</dbReference>
<keyword evidence="1" id="KW-0547">Nucleotide-binding</keyword>